<evidence type="ECO:0000313" key="12">
    <source>
        <dbReference type="Proteomes" id="UP000030645"/>
    </source>
</evidence>
<keyword evidence="3" id="KW-0732">Signal</keyword>
<evidence type="ECO:0000313" key="11">
    <source>
        <dbReference type="EMBL" id="EXC25628.1"/>
    </source>
</evidence>
<dbReference type="Gene3D" id="3.30.430.20">
    <property type="entry name" value="Gnk2 domain, C-X8-C-X2-C motif"/>
    <property type="match status" value="1"/>
</dbReference>
<dbReference type="STRING" id="981085.W9SCN1"/>
<sequence>MNSGRPSTFSGDHEQRSSVAHRNMRLSMDSGRPSTFSGDHERRASAAHQNMRKNKNSLLPQYFLKNILKAAKVVLVMFWWWLWLIAGPVGADPQTRLLNQGCSQYKAMDLSDFYASLNAAISDLKAQLRSGKHFATAQQSGGSDSVYAMAQCRNYLSTADCTACFTIAEKLRNCPAANGARVVYDGCFLSTTPS</sequence>
<dbReference type="PROSITE" id="PS51473">
    <property type="entry name" value="GNK2"/>
    <property type="match status" value="1"/>
</dbReference>
<dbReference type="Proteomes" id="UP000030645">
    <property type="component" value="Unassembled WGS sequence"/>
</dbReference>
<evidence type="ECO:0000256" key="7">
    <source>
        <dbReference type="ARBA" id="ARBA00024184"/>
    </source>
</evidence>
<evidence type="ECO:0000256" key="5">
    <source>
        <dbReference type="ARBA" id="ARBA00022949"/>
    </source>
</evidence>
<reference evidence="12" key="1">
    <citation type="submission" date="2013-01" db="EMBL/GenBank/DDBJ databases">
        <title>Draft Genome Sequence of a Mulberry Tree, Morus notabilis C.K. Schneid.</title>
        <authorList>
            <person name="He N."/>
            <person name="Zhao S."/>
        </authorList>
    </citation>
    <scope>NUCLEOTIDE SEQUENCE</scope>
</reference>
<dbReference type="eggNOG" id="ENOG502QWMW">
    <property type="taxonomic scope" value="Eukaryota"/>
</dbReference>
<evidence type="ECO:0000256" key="9">
    <source>
        <dbReference type="SAM" id="MobiDB-lite"/>
    </source>
</evidence>
<dbReference type="EMBL" id="KE346076">
    <property type="protein sequence ID" value="EXC25628.1"/>
    <property type="molecule type" value="Genomic_DNA"/>
</dbReference>
<dbReference type="CDD" id="cd23509">
    <property type="entry name" value="Gnk2-like"/>
    <property type="match status" value="1"/>
</dbReference>
<evidence type="ECO:0000256" key="8">
    <source>
        <dbReference type="ARBA" id="ARBA00038393"/>
    </source>
</evidence>
<name>W9SCN1_9ROSA</name>
<evidence type="ECO:0000256" key="1">
    <source>
        <dbReference type="ARBA" id="ARBA00004251"/>
    </source>
</evidence>
<evidence type="ECO:0000256" key="3">
    <source>
        <dbReference type="ARBA" id="ARBA00022729"/>
    </source>
</evidence>
<accession>W9SCN1</accession>
<evidence type="ECO:0000259" key="10">
    <source>
        <dbReference type="PROSITE" id="PS51473"/>
    </source>
</evidence>
<comment type="similarity">
    <text evidence="8">Belongs to the cysteine-rich repeat secretory protein family. Plasmodesmata-located proteins (PDLD) subfamily.</text>
</comment>
<dbReference type="PANTHER" id="PTHR32080:SF27">
    <property type="entry name" value="OS01G0548750 PROTEIN"/>
    <property type="match status" value="1"/>
</dbReference>
<dbReference type="Pfam" id="PF01657">
    <property type="entry name" value="Stress-antifung"/>
    <property type="match status" value="1"/>
</dbReference>
<keyword evidence="6" id="KW-1015">Disulfide bond</keyword>
<dbReference type="AlphaFoldDB" id="W9SCN1"/>
<dbReference type="PANTHER" id="PTHR32080">
    <property type="entry name" value="ANTIFUNGAL PROTEIN GINKBILOBIN-2-LIKE"/>
    <property type="match status" value="1"/>
</dbReference>
<dbReference type="GO" id="GO:0005886">
    <property type="term" value="C:plasma membrane"/>
    <property type="evidence" value="ECO:0007669"/>
    <property type="project" value="UniProtKB-SubCell"/>
</dbReference>
<dbReference type="GO" id="GO:0009506">
    <property type="term" value="C:plasmodesma"/>
    <property type="evidence" value="ECO:0007669"/>
    <property type="project" value="UniProtKB-SubCell"/>
</dbReference>
<keyword evidence="4" id="KW-0677">Repeat</keyword>
<evidence type="ECO:0000256" key="6">
    <source>
        <dbReference type="ARBA" id="ARBA00023157"/>
    </source>
</evidence>
<keyword evidence="5" id="KW-0965">Cell junction</keyword>
<dbReference type="InterPro" id="IPR002902">
    <property type="entry name" value="GNK2"/>
</dbReference>
<protein>
    <recommendedName>
        <fullName evidence="10">Gnk2-homologous domain-containing protein</fullName>
    </recommendedName>
</protein>
<dbReference type="InterPro" id="IPR051378">
    <property type="entry name" value="Cell2Cell_Antifungal"/>
</dbReference>
<feature type="compositionally biased region" description="Polar residues" evidence="9">
    <location>
        <begin position="1"/>
        <end position="10"/>
    </location>
</feature>
<keyword evidence="12" id="KW-1185">Reference proteome</keyword>
<keyword evidence="2" id="KW-0945">Host-virus interaction</keyword>
<organism evidence="11 12">
    <name type="scientific">Morus notabilis</name>
    <dbReference type="NCBI Taxonomy" id="981085"/>
    <lineage>
        <taxon>Eukaryota</taxon>
        <taxon>Viridiplantae</taxon>
        <taxon>Streptophyta</taxon>
        <taxon>Embryophyta</taxon>
        <taxon>Tracheophyta</taxon>
        <taxon>Spermatophyta</taxon>
        <taxon>Magnoliopsida</taxon>
        <taxon>eudicotyledons</taxon>
        <taxon>Gunneridae</taxon>
        <taxon>Pentapetalae</taxon>
        <taxon>rosids</taxon>
        <taxon>fabids</taxon>
        <taxon>Rosales</taxon>
        <taxon>Moraceae</taxon>
        <taxon>Moreae</taxon>
        <taxon>Morus</taxon>
    </lineage>
</organism>
<feature type="region of interest" description="Disordered" evidence="9">
    <location>
        <begin position="1"/>
        <end position="51"/>
    </location>
</feature>
<feature type="domain" description="Gnk2-homologous" evidence="10">
    <location>
        <begin position="95"/>
        <end position="194"/>
    </location>
</feature>
<evidence type="ECO:0000256" key="2">
    <source>
        <dbReference type="ARBA" id="ARBA00022581"/>
    </source>
</evidence>
<comment type="subcellular location">
    <subcellularLocation>
        <location evidence="7">Cell junction</location>
        <location evidence="7">Plasmodesma</location>
    </subcellularLocation>
    <subcellularLocation>
        <location evidence="1">Cell membrane</location>
        <topology evidence="1">Single-pass type I membrane protein</topology>
    </subcellularLocation>
</comment>
<evidence type="ECO:0000256" key="4">
    <source>
        <dbReference type="ARBA" id="ARBA00022737"/>
    </source>
</evidence>
<dbReference type="InterPro" id="IPR038408">
    <property type="entry name" value="GNK2_sf"/>
</dbReference>
<proteinExistence type="inferred from homology"/>
<gene>
    <name evidence="11" type="ORF">L484_009933</name>
</gene>